<dbReference type="Ensembl" id="ENSPMGT00000014249.1">
    <property type="protein sequence ID" value="ENSPMGP00000013353.1"/>
    <property type="gene ID" value="ENSPMGG00000011001.1"/>
</dbReference>
<dbReference type="GO" id="GO:0005737">
    <property type="term" value="C:cytoplasm"/>
    <property type="evidence" value="ECO:0007669"/>
    <property type="project" value="TreeGrafter"/>
</dbReference>
<dbReference type="PROSITE" id="PS50085">
    <property type="entry name" value="RAPGAP"/>
    <property type="match status" value="1"/>
</dbReference>
<reference evidence="3" key="2">
    <citation type="submission" date="2025-09" db="UniProtKB">
        <authorList>
            <consortium name="Ensembl"/>
        </authorList>
    </citation>
    <scope>IDENTIFICATION</scope>
</reference>
<dbReference type="GO" id="GO:0005886">
    <property type="term" value="C:plasma membrane"/>
    <property type="evidence" value="ECO:0007669"/>
    <property type="project" value="TreeGrafter"/>
</dbReference>
<dbReference type="InterPro" id="IPR050989">
    <property type="entry name" value="Rap1_Ran_GAP"/>
</dbReference>
<dbReference type="InterPro" id="IPR035974">
    <property type="entry name" value="Rap/Ran-GAP_sf"/>
</dbReference>
<dbReference type="GO" id="GO:0051056">
    <property type="term" value="P:regulation of small GTPase mediated signal transduction"/>
    <property type="evidence" value="ECO:0007669"/>
    <property type="project" value="InterPro"/>
</dbReference>
<accession>A0A3B4A8H6</accession>
<keyword evidence="4" id="KW-1185">Reference proteome</keyword>
<evidence type="ECO:0000313" key="3">
    <source>
        <dbReference type="Ensembl" id="ENSPMGP00000013353.1"/>
    </source>
</evidence>
<evidence type="ECO:0000313" key="4">
    <source>
        <dbReference type="Proteomes" id="UP000261520"/>
    </source>
</evidence>
<keyword evidence="1" id="KW-0343">GTPase activation</keyword>
<proteinExistence type="predicted"/>
<name>A0A3B4A8H6_9GOBI</name>
<dbReference type="PANTHER" id="PTHR15711:SF66">
    <property type="entry name" value="RAP1 GTPASE-ACTIVATING PROTEIN 2"/>
    <property type="match status" value="1"/>
</dbReference>
<dbReference type="AlphaFoldDB" id="A0A3B4A8H6"/>
<dbReference type="Gene3D" id="3.40.50.11210">
    <property type="entry name" value="Rap/Ran-GAP"/>
    <property type="match status" value="1"/>
</dbReference>
<dbReference type="GO" id="GO:0005096">
    <property type="term" value="F:GTPase activator activity"/>
    <property type="evidence" value="ECO:0007669"/>
    <property type="project" value="UniProtKB-KW"/>
</dbReference>
<dbReference type="InterPro" id="IPR000331">
    <property type="entry name" value="Rap/Ran_GAP_dom"/>
</dbReference>
<feature type="domain" description="Rap-GAP" evidence="2">
    <location>
        <begin position="147"/>
        <end position="313"/>
    </location>
</feature>
<dbReference type="Proteomes" id="UP000261520">
    <property type="component" value="Unplaced"/>
</dbReference>
<dbReference type="SUPFAM" id="SSF111347">
    <property type="entry name" value="Rap/Ran-GAP"/>
    <property type="match status" value="1"/>
</dbReference>
<evidence type="ECO:0000256" key="1">
    <source>
        <dbReference type="ARBA" id="ARBA00022468"/>
    </source>
</evidence>
<dbReference type="Pfam" id="PF02145">
    <property type="entry name" value="Rap_GAP"/>
    <property type="match status" value="1"/>
</dbReference>
<evidence type="ECO:0000259" key="2">
    <source>
        <dbReference type="PROSITE" id="PS50085"/>
    </source>
</evidence>
<dbReference type="STRING" id="409849.ENSPMGP00000013353"/>
<reference evidence="3" key="1">
    <citation type="submission" date="2025-08" db="UniProtKB">
        <authorList>
            <consortium name="Ensembl"/>
        </authorList>
    </citation>
    <scope>IDENTIFICATION</scope>
</reference>
<protein>
    <recommendedName>
        <fullName evidence="2">Rap-GAP domain-containing protein</fullName>
    </recommendedName>
</protein>
<dbReference type="PANTHER" id="PTHR15711">
    <property type="entry name" value="RAP GTPASE-ACTIVATING PROTEIN"/>
    <property type="match status" value="1"/>
</dbReference>
<sequence>MLLFNHRSKSYYYVFFLNLIFFLLQDDYIPYPSIEEVLQRGAPFPQVVRPQFGGYWIEDSAEEAAPGGCGIEEAGQEVALAYRKYFVGRVQTSPCDAFNHLLLCLRKSTDCGFISASKEKSVYHRLSLSEVPEIPSVPELAQASELIVNFDEHEVNSTFKFGVILQRFGQVTEEELFSNTEETEAFTEFLSLIGHTVKLQDFSGFRGGLDVVHGQTGSESVYTVHKGQELMFHVCTKLPYSPGDPQQLQRKRHIGNDIVAVVFQEEPTPFSPDVIASNFLHAYVLVQPQEGDVYKVRGGGGAMGGEGLGVEST</sequence>
<organism evidence="3 4">
    <name type="scientific">Periophthalmus magnuspinnatus</name>
    <dbReference type="NCBI Taxonomy" id="409849"/>
    <lineage>
        <taxon>Eukaryota</taxon>
        <taxon>Metazoa</taxon>
        <taxon>Chordata</taxon>
        <taxon>Craniata</taxon>
        <taxon>Vertebrata</taxon>
        <taxon>Euteleostomi</taxon>
        <taxon>Actinopterygii</taxon>
        <taxon>Neopterygii</taxon>
        <taxon>Teleostei</taxon>
        <taxon>Neoteleostei</taxon>
        <taxon>Acanthomorphata</taxon>
        <taxon>Gobiaria</taxon>
        <taxon>Gobiiformes</taxon>
        <taxon>Gobioidei</taxon>
        <taxon>Gobiidae</taxon>
        <taxon>Oxudercinae</taxon>
        <taxon>Periophthalmus</taxon>
    </lineage>
</organism>